<name>W0DL16_9GAMM</name>
<dbReference type="InterPro" id="IPR013321">
    <property type="entry name" value="Arc_rbn_hlx_hlx"/>
</dbReference>
<organism evidence="2 3">
    <name type="scientific">Thioalkalivibrio paradoxus ARh 1</name>
    <dbReference type="NCBI Taxonomy" id="713585"/>
    <lineage>
        <taxon>Bacteria</taxon>
        <taxon>Pseudomonadati</taxon>
        <taxon>Pseudomonadota</taxon>
        <taxon>Gammaproteobacteria</taxon>
        <taxon>Chromatiales</taxon>
        <taxon>Ectothiorhodospiraceae</taxon>
        <taxon>Thioalkalivibrio</taxon>
    </lineage>
</organism>
<accession>W0DL16</accession>
<dbReference type="Gene3D" id="1.10.1220.10">
    <property type="entry name" value="Met repressor-like"/>
    <property type="match status" value="1"/>
</dbReference>
<dbReference type="STRING" id="713585.THITH_04665"/>
<evidence type="ECO:0000313" key="2">
    <source>
        <dbReference type="EMBL" id="AHE97673.1"/>
    </source>
</evidence>
<dbReference type="KEGG" id="tti:THITH_04665"/>
<dbReference type="AlphaFoldDB" id="W0DL16"/>
<dbReference type="Pfam" id="PF12651">
    <property type="entry name" value="RHH_3"/>
    <property type="match status" value="1"/>
</dbReference>
<reference evidence="2 3" key="1">
    <citation type="submission" date="2013-12" db="EMBL/GenBank/DDBJ databases">
        <authorList>
            <consortium name="DOE Joint Genome Institute"/>
            <person name="Muyzer G."/>
            <person name="Huntemann M."/>
            <person name="Han J."/>
            <person name="Chen A."/>
            <person name="Kyrpides N."/>
            <person name="Mavromatis K."/>
            <person name="Markowitz V."/>
            <person name="Palaniappan K."/>
            <person name="Ivanova N."/>
            <person name="Schaumberg A."/>
            <person name="Pati A."/>
            <person name="Liolios K."/>
            <person name="Nordberg H.P."/>
            <person name="Cantor M.N."/>
            <person name="Hua S.X."/>
            <person name="Woyke T."/>
        </authorList>
    </citation>
    <scope>NUCLEOTIDE SEQUENCE [LARGE SCALE GENOMIC DNA]</scope>
    <source>
        <strain evidence="2 3">ARh 1</strain>
    </source>
</reference>
<dbReference type="HOGENOM" id="CLU_184318_0_0_6"/>
<dbReference type="OrthoDB" id="9806368at2"/>
<evidence type="ECO:0000259" key="1">
    <source>
        <dbReference type="Pfam" id="PF12651"/>
    </source>
</evidence>
<sequence length="82" mass="9419">MVRTQIYLTEVEQQALRVLSRRTGRSQSELIREAVDQLIAKSEKPDRKALLQQARGIWQGREDLPDFAALRRELDRSGPDAS</sequence>
<dbReference type="EMBL" id="CP007029">
    <property type="protein sequence ID" value="AHE97673.1"/>
    <property type="molecule type" value="Genomic_DNA"/>
</dbReference>
<gene>
    <name evidence="2" type="ORF">THITH_04665</name>
</gene>
<dbReference type="CDD" id="cd21631">
    <property type="entry name" value="RHH_CopG_NikR-like"/>
    <property type="match status" value="1"/>
</dbReference>
<dbReference type="InterPro" id="IPR038733">
    <property type="entry name" value="Predicted_DNA_bind_prot_RHH"/>
</dbReference>
<protein>
    <submittedName>
        <fullName evidence="2">CopG family transcriptional regulator</fullName>
    </submittedName>
</protein>
<proteinExistence type="predicted"/>
<dbReference type="GO" id="GO:0006355">
    <property type="term" value="P:regulation of DNA-templated transcription"/>
    <property type="evidence" value="ECO:0007669"/>
    <property type="project" value="InterPro"/>
</dbReference>
<feature type="domain" description="Predicted DNA-binding protein ribbon-helix-helix" evidence="1">
    <location>
        <begin position="2"/>
        <end position="41"/>
    </location>
</feature>
<dbReference type="Proteomes" id="UP000005289">
    <property type="component" value="Chromosome"/>
</dbReference>
<evidence type="ECO:0000313" key="3">
    <source>
        <dbReference type="Proteomes" id="UP000005289"/>
    </source>
</evidence>
<keyword evidence="3" id="KW-1185">Reference proteome</keyword>
<dbReference type="RefSeq" id="WP_006749040.1">
    <property type="nucleotide sequence ID" value="NZ_CP007029.1"/>
</dbReference>